<name>A0A6V8P7P7_9ACTN</name>
<dbReference type="Proteomes" id="UP000591948">
    <property type="component" value="Unassembled WGS sequence"/>
</dbReference>
<evidence type="ECO:0000313" key="2">
    <source>
        <dbReference type="Proteomes" id="UP000591948"/>
    </source>
</evidence>
<proteinExistence type="predicted"/>
<comment type="caution">
    <text evidence="1">The sequence shown here is derived from an EMBL/GenBank/DDBJ whole genome shotgun (WGS) entry which is preliminary data.</text>
</comment>
<organism evidence="1 2">
    <name type="scientific">Candidatus Hakubella thermalkaliphila</name>
    <dbReference type="NCBI Taxonomy" id="2754717"/>
    <lineage>
        <taxon>Bacteria</taxon>
        <taxon>Bacillati</taxon>
        <taxon>Actinomycetota</taxon>
        <taxon>Actinomycetota incertae sedis</taxon>
        <taxon>Candidatus Hakubellales</taxon>
        <taxon>Candidatus Hakubellaceae</taxon>
        <taxon>Candidatus Hakubella</taxon>
    </lineage>
</organism>
<evidence type="ECO:0000313" key="1">
    <source>
        <dbReference type="EMBL" id="GFP27041.1"/>
    </source>
</evidence>
<sequence>MSDSENRGRQASVDGFAHEHIAAGILMKKYQNVSLVDLPLSTYDIIIVMGVSP</sequence>
<protein>
    <submittedName>
        <fullName evidence="1">Uncharacterized protein</fullName>
    </submittedName>
</protein>
<reference evidence="1 2" key="1">
    <citation type="journal article" date="2020" name="Front. Microbiol.">
        <title>Single-cell genomics of novel Actinobacteria with the Wood-Ljungdahl pathway discovered in a serpentinizing system.</title>
        <authorList>
            <person name="Merino N."/>
            <person name="Kawai M."/>
            <person name="Boyd E.S."/>
            <person name="Colman D.R."/>
            <person name="McGlynn S.E."/>
            <person name="Nealson K.H."/>
            <person name="Kurokawa K."/>
            <person name="Hongoh Y."/>
        </authorList>
    </citation>
    <scope>NUCLEOTIDE SEQUENCE [LARGE SCALE GENOMIC DNA]</scope>
    <source>
        <strain evidence="1 2">S33</strain>
    </source>
</reference>
<accession>A0A6V8P7P7</accession>
<keyword evidence="2" id="KW-1185">Reference proteome</keyword>
<gene>
    <name evidence="1" type="ORF">HKBW3S33_00453</name>
</gene>
<dbReference type="EMBL" id="BLRY01000013">
    <property type="protein sequence ID" value="GFP27041.1"/>
    <property type="molecule type" value="Genomic_DNA"/>
</dbReference>